<dbReference type="STRING" id="1798228.SAMN05216574_11541"/>
<dbReference type="Proteomes" id="UP000198589">
    <property type="component" value="Unassembled WGS sequence"/>
</dbReference>
<sequence length="306" mass="33413">MALDVAAVVGERGWATAAQLQRRVSARTIGSWVATGKLVALRPGVYALPSVADGWRTRLGAALERGNGVASHVTALALWELVEHPPGPVHITVDPTRSARGAWAVTVHRSAGIDAERRRVDSLSVTSVERSLVDSWARPAPLRRSDIRAAAITAVRRRQASVRELALEVERRPRLPGRAELARLVGLLADGCQSELEIWGCLNVLRGPGMPPFVQQRRVVVGGEVFVLDAAYDEVALAVELDGAAWHGSRPQRERDIRRDALLATVGWQTLRFSFRRMTASPAGCRRDIRAVHAARQALFAANRVR</sequence>
<feature type="domain" description="DUF559" evidence="1">
    <location>
        <begin position="210"/>
        <end position="289"/>
    </location>
</feature>
<protein>
    <recommendedName>
        <fullName evidence="1">DUF559 domain-containing protein</fullName>
    </recommendedName>
</protein>
<evidence type="ECO:0000313" key="3">
    <source>
        <dbReference type="Proteomes" id="UP000198589"/>
    </source>
</evidence>
<accession>A0A1I2J6G9</accession>
<organism evidence="2 3">
    <name type="scientific">Blastococcus tunisiensis</name>
    <dbReference type="NCBI Taxonomy" id="1798228"/>
    <lineage>
        <taxon>Bacteria</taxon>
        <taxon>Bacillati</taxon>
        <taxon>Actinomycetota</taxon>
        <taxon>Actinomycetes</taxon>
        <taxon>Geodermatophilales</taxon>
        <taxon>Geodermatophilaceae</taxon>
        <taxon>Blastococcus</taxon>
    </lineage>
</organism>
<dbReference type="AlphaFoldDB" id="A0A1I2J6G9"/>
<evidence type="ECO:0000259" key="1">
    <source>
        <dbReference type="Pfam" id="PF04480"/>
    </source>
</evidence>
<gene>
    <name evidence="2" type="ORF">SAMN05216574_11541</name>
</gene>
<dbReference type="SUPFAM" id="SSF52980">
    <property type="entry name" value="Restriction endonuclease-like"/>
    <property type="match status" value="1"/>
</dbReference>
<dbReference type="OrthoDB" id="5243722at2"/>
<reference evidence="3" key="1">
    <citation type="submission" date="2016-10" db="EMBL/GenBank/DDBJ databases">
        <authorList>
            <person name="Varghese N."/>
            <person name="Submissions S."/>
        </authorList>
    </citation>
    <scope>NUCLEOTIDE SEQUENCE [LARGE SCALE GENOMIC DNA]</scope>
    <source>
        <strain evidence="3">DSM 46838</strain>
    </source>
</reference>
<evidence type="ECO:0000313" key="2">
    <source>
        <dbReference type="EMBL" id="SFF49969.1"/>
    </source>
</evidence>
<dbReference type="EMBL" id="FOND01000015">
    <property type="protein sequence ID" value="SFF49969.1"/>
    <property type="molecule type" value="Genomic_DNA"/>
</dbReference>
<dbReference type="RefSeq" id="WP_092201667.1">
    <property type="nucleotide sequence ID" value="NZ_FOND01000015.1"/>
</dbReference>
<dbReference type="Pfam" id="PF04480">
    <property type="entry name" value="DUF559"/>
    <property type="match status" value="1"/>
</dbReference>
<dbReference type="InterPro" id="IPR011335">
    <property type="entry name" value="Restrct_endonuc-II-like"/>
</dbReference>
<dbReference type="Gene3D" id="3.40.960.10">
    <property type="entry name" value="VSR Endonuclease"/>
    <property type="match status" value="1"/>
</dbReference>
<keyword evidence="3" id="KW-1185">Reference proteome</keyword>
<dbReference type="InterPro" id="IPR007569">
    <property type="entry name" value="DUF559"/>
</dbReference>
<proteinExistence type="predicted"/>
<name>A0A1I2J6G9_9ACTN</name>